<protein>
    <submittedName>
        <fullName evidence="1">Uncharacterized protein</fullName>
    </submittedName>
</protein>
<reference evidence="1" key="1">
    <citation type="submission" date="2021-05" db="EMBL/GenBank/DDBJ databases">
        <authorList>
            <person name="Pan Q."/>
            <person name="Jouanno E."/>
            <person name="Zahm M."/>
            <person name="Klopp C."/>
            <person name="Cabau C."/>
            <person name="Louis A."/>
            <person name="Berthelot C."/>
            <person name="Parey E."/>
            <person name="Roest Crollius H."/>
            <person name="Montfort J."/>
            <person name="Robinson-Rechavi M."/>
            <person name="Bouchez O."/>
            <person name="Lampietro C."/>
            <person name="Lopez Roques C."/>
            <person name="Donnadieu C."/>
            <person name="Postlethwait J."/>
            <person name="Bobe J."/>
            <person name="Dillon D."/>
            <person name="Chandos A."/>
            <person name="von Hippel F."/>
            <person name="Guiguen Y."/>
        </authorList>
    </citation>
    <scope>NUCLEOTIDE SEQUENCE</scope>
    <source>
        <strain evidence="1">YG-Jan2019</strain>
    </source>
</reference>
<evidence type="ECO:0000313" key="2">
    <source>
        <dbReference type="Proteomes" id="UP001157502"/>
    </source>
</evidence>
<name>A0ACC2FVW8_DALPE</name>
<dbReference type="Proteomes" id="UP001157502">
    <property type="component" value="Chromosome 21"/>
</dbReference>
<evidence type="ECO:0000313" key="1">
    <source>
        <dbReference type="EMBL" id="KAJ7995447.1"/>
    </source>
</evidence>
<keyword evidence="2" id="KW-1185">Reference proteome</keyword>
<organism evidence="1 2">
    <name type="scientific">Dallia pectoralis</name>
    <name type="common">Alaska blackfish</name>
    <dbReference type="NCBI Taxonomy" id="75939"/>
    <lineage>
        <taxon>Eukaryota</taxon>
        <taxon>Metazoa</taxon>
        <taxon>Chordata</taxon>
        <taxon>Craniata</taxon>
        <taxon>Vertebrata</taxon>
        <taxon>Euteleostomi</taxon>
        <taxon>Actinopterygii</taxon>
        <taxon>Neopterygii</taxon>
        <taxon>Teleostei</taxon>
        <taxon>Protacanthopterygii</taxon>
        <taxon>Esociformes</taxon>
        <taxon>Umbridae</taxon>
        <taxon>Dallia</taxon>
    </lineage>
</organism>
<dbReference type="EMBL" id="CM055748">
    <property type="protein sequence ID" value="KAJ7995447.1"/>
    <property type="molecule type" value="Genomic_DNA"/>
</dbReference>
<gene>
    <name evidence="1" type="ORF">DPEC_G00244660</name>
</gene>
<proteinExistence type="predicted"/>
<comment type="caution">
    <text evidence="1">The sequence shown here is derived from an EMBL/GenBank/DDBJ whole genome shotgun (WGS) entry which is preliminary data.</text>
</comment>
<accession>A0ACC2FVW8</accession>
<sequence length="510" mass="56699">MLLTTLCVYIFAILRSSDGMFRFASYYGDHMVLQKAPEKAVLWGFGPDNAEVTIYLSGQSTAPVVSVVDGIWRVALVAVKAGGPYNITAVTQNQSITLTDVLFGDVWLCGGQSNMAFTTNQVLNASDEMALASKFPRVRIFMASLIQSHTELTDLDGVEVPWSVPTAELLGGGDFRHYSAVCWMFGRLLYTTLGYPIGLVGSYWGGTPVEVWSSPRALKRCGLHRSNWFPKSSTLTSWPWSTNSVLWNAMIHPLLNMTLKGAIWYQGEANTEYHLNKYNCTFPSMIDDWRMAFHQSSGGQTAADFPFGFVQLSTYINSSLPDGFPSVRWHQTADYGFVPNPRMKNTFMAVAMDLGDKTSPFGSIHPRDKLDVAYRLSLGARAVVYGETSLAFQGPFPNKFLINDQYINVTYDQRVSVTQSKNIFEIRCSEVQTSCNPLSSPWVPAPIMQWGQSYVLVSTRDCSSSVAGLRFAWTDWPCDFKACPVYSADGVLPAPPFSFDKWSPRNGLVH</sequence>